<comment type="similarity">
    <text evidence="3">Belongs to the sirtuin family. Class III subfamily.</text>
</comment>
<comment type="cofactor">
    <cofactor evidence="3">
        <name>Zn(2+)</name>
        <dbReference type="ChEBI" id="CHEBI:29105"/>
    </cofactor>
    <text evidence="3">Binds 1 zinc ion per subunit.</text>
</comment>
<comment type="subcellular location">
    <subcellularLocation>
        <location evidence="3">Cytoplasm</location>
    </subcellularLocation>
</comment>
<dbReference type="KEGG" id="rmai:MACH21_25180"/>
<feature type="binding site" evidence="3">
    <location>
        <begin position="86"/>
        <end position="89"/>
    </location>
    <ligand>
        <name>NAD(+)</name>
        <dbReference type="ChEBI" id="CHEBI:57540"/>
    </ligand>
</feature>
<keyword evidence="7" id="KW-1185">Reference proteome</keyword>
<dbReference type="InterPro" id="IPR029035">
    <property type="entry name" value="DHS-like_NAD/FAD-binding_dom"/>
</dbReference>
<dbReference type="InterPro" id="IPR003000">
    <property type="entry name" value="Sirtuin"/>
</dbReference>
<comment type="catalytic activity">
    <reaction evidence="3">
        <text>N(6)-acetyl-L-lysyl-[protein] + NAD(+) + H2O = 2''-O-acetyl-ADP-D-ribose + nicotinamide + L-lysyl-[protein]</text>
        <dbReference type="Rhea" id="RHEA:43636"/>
        <dbReference type="Rhea" id="RHEA-COMP:9752"/>
        <dbReference type="Rhea" id="RHEA-COMP:10731"/>
        <dbReference type="ChEBI" id="CHEBI:15377"/>
        <dbReference type="ChEBI" id="CHEBI:17154"/>
        <dbReference type="ChEBI" id="CHEBI:29969"/>
        <dbReference type="ChEBI" id="CHEBI:57540"/>
        <dbReference type="ChEBI" id="CHEBI:61930"/>
        <dbReference type="ChEBI" id="CHEBI:83767"/>
        <dbReference type="EC" id="2.3.1.286"/>
    </reaction>
</comment>
<feature type="binding site" evidence="3">
    <location>
        <begin position="170"/>
        <end position="172"/>
    </location>
    <ligand>
        <name>NAD(+)</name>
        <dbReference type="ChEBI" id="CHEBI:57540"/>
    </ligand>
</feature>
<organism evidence="6 7">
    <name type="scientific">Roseicyclus marinus</name>
    <dbReference type="NCBI Taxonomy" id="2161673"/>
    <lineage>
        <taxon>Bacteria</taxon>
        <taxon>Pseudomonadati</taxon>
        <taxon>Pseudomonadota</taxon>
        <taxon>Alphaproteobacteria</taxon>
        <taxon>Rhodobacterales</taxon>
        <taxon>Roseobacteraceae</taxon>
        <taxon>Roseicyclus</taxon>
    </lineage>
</organism>
<evidence type="ECO:0000259" key="5">
    <source>
        <dbReference type="PROSITE" id="PS50305"/>
    </source>
</evidence>
<dbReference type="GO" id="GO:0036054">
    <property type="term" value="F:protein-malonyllysine demalonylase activity"/>
    <property type="evidence" value="ECO:0007669"/>
    <property type="project" value="InterPro"/>
</dbReference>
<feature type="domain" description="Deacetylase sirtuin-type" evidence="5">
    <location>
        <begin position="1"/>
        <end position="227"/>
    </location>
</feature>
<comment type="domain">
    <text evidence="3">2 residues (Tyr-52 and Arg-55) present in a large hydrophobic pocket are probably involved in substrate specificity. They are important for desuccinylation activity, but dispensable for deacetylation activity.</text>
</comment>
<dbReference type="CDD" id="cd01412">
    <property type="entry name" value="SIRT5_Af1_CobB"/>
    <property type="match status" value="1"/>
</dbReference>
<keyword evidence="2 3" id="KW-0520">NAD</keyword>
<keyword evidence="3 4" id="KW-0862">Zinc</keyword>
<feature type="binding site" evidence="3 4">
    <location>
        <position position="112"/>
    </location>
    <ligand>
        <name>Zn(2+)</name>
        <dbReference type="ChEBI" id="CHEBI:29105"/>
    </ligand>
</feature>
<dbReference type="Gene3D" id="3.30.1600.10">
    <property type="entry name" value="SIR2/SIRT2 'Small Domain"/>
    <property type="match status" value="1"/>
</dbReference>
<accession>A0AA48KNN7</accession>
<dbReference type="EC" id="2.3.1.286" evidence="3"/>
<evidence type="ECO:0000256" key="3">
    <source>
        <dbReference type="HAMAP-Rule" id="MF_01121"/>
    </source>
</evidence>
<dbReference type="Proteomes" id="UP001337723">
    <property type="component" value="Chromosome"/>
</dbReference>
<dbReference type="HAMAP" id="MF_01121">
    <property type="entry name" value="Sirtuin_ClassIII"/>
    <property type="match status" value="1"/>
</dbReference>
<keyword evidence="3 4" id="KW-0479">Metal-binding</keyword>
<feature type="binding site" evidence="3">
    <location>
        <position position="55"/>
    </location>
    <ligand>
        <name>substrate</name>
    </ligand>
</feature>
<dbReference type="AlphaFoldDB" id="A0AA48KNN7"/>
<gene>
    <name evidence="6" type="primary">cobB_2</name>
    <name evidence="3" type="synonym">cobB</name>
    <name evidence="6" type="ORF">MACH21_25180</name>
</gene>
<dbReference type="GO" id="GO:0017136">
    <property type="term" value="F:histone deacetylase activity, NAD-dependent"/>
    <property type="evidence" value="ECO:0007669"/>
    <property type="project" value="TreeGrafter"/>
</dbReference>
<keyword evidence="1" id="KW-0808">Transferase</keyword>
<evidence type="ECO:0000256" key="1">
    <source>
        <dbReference type="ARBA" id="ARBA00022679"/>
    </source>
</evidence>
<feature type="binding site" evidence="3">
    <location>
        <position position="52"/>
    </location>
    <ligand>
        <name>substrate</name>
    </ligand>
</feature>
<feature type="binding site" evidence="3 4">
    <location>
        <position position="134"/>
    </location>
    <ligand>
        <name>Zn(2+)</name>
        <dbReference type="ChEBI" id="CHEBI:29105"/>
    </ligand>
</feature>
<protein>
    <recommendedName>
        <fullName evidence="3">NAD-dependent protein deacylase</fullName>
        <ecNumber evidence="3">2.3.1.286</ecNumber>
    </recommendedName>
    <alternativeName>
        <fullName evidence="3">Regulatory protein SIR2 homolog</fullName>
    </alternativeName>
</protein>
<dbReference type="Pfam" id="PF02146">
    <property type="entry name" value="SIR2"/>
    <property type="match status" value="1"/>
</dbReference>
<sequence length="227" mass="24369">MRIVILTGAGISAESGLGTFRDKDGLWTRYDLSEVATPQGFARNPALVHAFYNARRANALDAAPNAAHRALARLQGARAGVTLVTQNVDDLHERGGAREVIHMHGQITRALCAACDHRWEAPRVMGRDDACPACGERMTRPDIVWFGEYPYHMDRIAEALAACDLFVAIGTSGEVYPAAGFVEEAAGFGAETLEINLEPSAPGRFDRVITGPATRSVPAWVAEVLGG</sequence>
<comment type="caution">
    <text evidence="3">Lacks conserved residue(s) required for the propagation of feature annotation.</text>
</comment>
<evidence type="ECO:0000256" key="2">
    <source>
        <dbReference type="ARBA" id="ARBA00023027"/>
    </source>
</evidence>
<dbReference type="GO" id="GO:0005737">
    <property type="term" value="C:cytoplasm"/>
    <property type="evidence" value="ECO:0007669"/>
    <property type="project" value="UniProtKB-SubCell"/>
</dbReference>
<dbReference type="GO" id="GO:0036055">
    <property type="term" value="F:protein-succinyllysine desuccinylase activity"/>
    <property type="evidence" value="ECO:0007669"/>
    <property type="project" value="UniProtKB-UniRule"/>
</dbReference>
<reference evidence="6 7" key="1">
    <citation type="submission" date="2023-01" db="EMBL/GenBank/DDBJ databases">
        <title>Complete genome sequence of Roseicyclus marinus strain Dej080120_10.</title>
        <authorList>
            <person name="Ueki S."/>
            <person name="Maruyama F."/>
        </authorList>
    </citation>
    <scope>NUCLEOTIDE SEQUENCE [LARGE SCALE GENOMIC DNA]</scope>
    <source>
        <strain evidence="6 7">Dej080120_10</strain>
    </source>
</reference>
<keyword evidence="3" id="KW-0963">Cytoplasm</keyword>
<feature type="active site" description="Proton acceptor" evidence="3 4">
    <location>
        <position position="104"/>
    </location>
</feature>
<dbReference type="SUPFAM" id="SSF52467">
    <property type="entry name" value="DHS-like NAD/FAD-binding domain"/>
    <property type="match status" value="1"/>
</dbReference>
<comment type="function">
    <text evidence="3">NAD-dependent lysine deacetylase and desuccinylase that specifically removes acetyl and succinyl groups on target proteins. Modulates the activities of several proteins which are inactive in their acylated form.</text>
</comment>
<feature type="binding site" evidence="3 4">
    <location>
        <position position="115"/>
    </location>
    <ligand>
        <name>Zn(2+)</name>
        <dbReference type="ChEBI" id="CHEBI:29105"/>
    </ligand>
</feature>
<dbReference type="GO" id="GO:0070403">
    <property type="term" value="F:NAD+ binding"/>
    <property type="evidence" value="ECO:0007669"/>
    <property type="project" value="UniProtKB-UniRule"/>
</dbReference>
<dbReference type="RefSeq" id="WP_425328810.1">
    <property type="nucleotide sequence ID" value="NZ_AP027266.1"/>
</dbReference>
<comment type="catalytic activity">
    <reaction evidence="3">
        <text>N(6)-succinyl-L-lysyl-[protein] + NAD(+) + H2O = 2''-O-succinyl-ADP-D-ribose + nicotinamide + L-lysyl-[protein]</text>
        <dbReference type="Rhea" id="RHEA:47668"/>
        <dbReference type="Rhea" id="RHEA-COMP:9752"/>
        <dbReference type="Rhea" id="RHEA-COMP:11877"/>
        <dbReference type="ChEBI" id="CHEBI:15377"/>
        <dbReference type="ChEBI" id="CHEBI:17154"/>
        <dbReference type="ChEBI" id="CHEBI:29969"/>
        <dbReference type="ChEBI" id="CHEBI:57540"/>
        <dbReference type="ChEBI" id="CHEBI:87830"/>
        <dbReference type="ChEBI" id="CHEBI:87832"/>
    </reaction>
</comment>
<dbReference type="PROSITE" id="PS50305">
    <property type="entry name" value="SIRTUIN"/>
    <property type="match status" value="1"/>
</dbReference>
<dbReference type="InterPro" id="IPR027546">
    <property type="entry name" value="Sirtuin_class_III"/>
</dbReference>
<proteinExistence type="inferred from homology"/>
<evidence type="ECO:0000313" key="7">
    <source>
        <dbReference type="Proteomes" id="UP001337723"/>
    </source>
</evidence>
<dbReference type="PANTHER" id="PTHR11085">
    <property type="entry name" value="NAD-DEPENDENT PROTEIN DEACYLASE SIRTUIN-5, MITOCHONDRIAL-RELATED"/>
    <property type="match status" value="1"/>
</dbReference>
<name>A0AA48KNN7_9RHOB</name>
<evidence type="ECO:0000256" key="4">
    <source>
        <dbReference type="PROSITE-ProRule" id="PRU00236"/>
    </source>
</evidence>
<dbReference type="EMBL" id="AP027266">
    <property type="protein sequence ID" value="BDW86341.1"/>
    <property type="molecule type" value="Genomic_DNA"/>
</dbReference>
<dbReference type="InterPro" id="IPR050134">
    <property type="entry name" value="NAD-dep_sirtuin_deacylases"/>
</dbReference>
<evidence type="ECO:0000313" key="6">
    <source>
        <dbReference type="EMBL" id="BDW86341.1"/>
    </source>
</evidence>
<dbReference type="Gene3D" id="3.40.50.1220">
    <property type="entry name" value="TPP-binding domain"/>
    <property type="match status" value="1"/>
</dbReference>
<dbReference type="PANTHER" id="PTHR11085:SF4">
    <property type="entry name" value="NAD-DEPENDENT PROTEIN DEACYLASE"/>
    <property type="match status" value="1"/>
</dbReference>
<dbReference type="InterPro" id="IPR026591">
    <property type="entry name" value="Sirtuin_cat_small_dom_sf"/>
</dbReference>
<feature type="binding site" evidence="3">
    <location>
        <begin position="8"/>
        <end position="27"/>
    </location>
    <ligand>
        <name>NAD(+)</name>
        <dbReference type="ChEBI" id="CHEBI:57540"/>
    </ligand>
</feature>
<feature type="binding site" evidence="3">
    <location>
        <position position="213"/>
    </location>
    <ligand>
        <name>NAD(+)</name>
        <dbReference type="ChEBI" id="CHEBI:57540"/>
    </ligand>
</feature>
<dbReference type="InterPro" id="IPR026590">
    <property type="entry name" value="Ssirtuin_cat_dom"/>
</dbReference>
<feature type="binding site" evidence="3 4">
    <location>
        <position position="131"/>
    </location>
    <ligand>
        <name>Zn(2+)</name>
        <dbReference type="ChEBI" id="CHEBI:29105"/>
    </ligand>
</feature>
<dbReference type="GO" id="GO:0008270">
    <property type="term" value="F:zinc ion binding"/>
    <property type="evidence" value="ECO:0007669"/>
    <property type="project" value="UniProtKB-UniRule"/>
</dbReference>